<evidence type="ECO:0000313" key="8">
    <source>
        <dbReference type="EMBL" id="MFD1047804.1"/>
    </source>
</evidence>
<organism evidence="8 9">
    <name type="scientific">Kibdelosporangium lantanae</name>
    <dbReference type="NCBI Taxonomy" id="1497396"/>
    <lineage>
        <taxon>Bacteria</taxon>
        <taxon>Bacillati</taxon>
        <taxon>Actinomycetota</taxon>
        <taxon>Actinomycetes</taxon>
        <taxon>Pseudonocardiales</taxon>
        <taxon>Pseudonocardiaceae</taxon>
        <taxon>Kibdelosporangium</taxon>
    </lineage>
</organism>
<evidence type="ECO:0000256" key="5">
    <source>
        <dbReference type="ARBA" id="ARBA00023136"/>
    </source>
</evidence>
<reference evidence="9" key="1">
    <citation type="journal article" date="2019" name="Int. J. Syst. Evol. Microbiol.">
        <title>The Global Catalogue of Microorganisms (GCM) 10K type strain sequencing project: providing services to taxonomists for standard genome sequencing and annotation.</title>
        <authorList>
            <consortium name="The Broad Institute Genomics Platform"/>
            <consortium name="The Broad Institute Genome Sequencing Center for Infectious Disease"/>
            <person name="Wu L."/>
            <person name="Ma J."/>
        </authorList>
    </citation>
    <scope>NUCLEOTIDE SEQUENCE [LARGE SCALE GENOMIC DNA]</scope>
    <source>
        <strain evidence="9">JCM 31486</strain>
    </source>
</reference>
<evidence type="ECO:0000256" key="6">
    <source>
        <dbReference type="RuleBase" id="RU363076"/>
    </source>
</evidence>
<comment type="subcellular location">
    <subcellularLocation>
        <location evidence="6">Cell membrane</location>
        <topology evidence="6">Multi-pass membrane protein</topology>
    </subcellularLocation>
    <subcellularLocation>
        <location evidence="1">Membrane</location>
    </subcellularLocation>
</comment>
<evidence type="ECO:0000256" key="1">
    <source>
        <dbReference type="ARBA" id="ARBA00004370"/>
    </source>
</evidence>
<evidence type="ECO:0000313" key="9">
    <source>
        <dbReference type="Proteomes" id="UP001597045"/>
    </source>
</evidence>
<keyword evidence="5 6" id="KW-0472">Membrane</keyword>
<dbReference type="CDD" id="cd06662">
    <property type="entry name" value="SURF1"/>
    <property type="match status" value="1"/>
</dbReference>
<keyword evidence="9" id="KW-1185">Reference proteome</keyword>
<evidence type="ECO:0000256" key="4">
    <source>
        <dbReference type="ARBA" id="ARBA00022989"/>
    </source>
</evidence>
<keyword evidence="4 6" id="KW-1133">Transmembrane helix</keyword>
<comment type="similarity">
    <text evidence="2 6">Belongs to the SURF1 family.</text>
</comment>
<comment type="caution">
    <text evidence="8">The sequence shown here is derived from an EMBL/GenBank/DDBJ whole genome shotgun (WGS) entry which is preliminary data.</text>
</comment>
<accession>A0ABW3MDU9</accession>
<dbReference type="Proteomes" id="UP001597045">
    <property type="component" value="Unassembled WGS sequence"/>
</dbReference>
<dbReference type="PANTHER" id="PTHR23427">
    <property type="entry name" value="SURFEIT LOCUS PROTEIN"/>
    <property type="match status" value="1"/>
</dbReference>
<dbReference type="EMBL" id="JBHTIS010001258">
    <property type="protein sequence ID" value="MFD1047804.1"/>
    <property type="molecule type" value="Genomic_DNA"/>
</dbReference>
<feature type="region of interest" description="Disordered" evidence="7">
    <location>
        <begin position="246"/>
        <end position="269"/>
    </location>
</feature>
<dbReference type="PROSITE" id="PS50895">
    <property type="entry name" value="SURF1"/>
    <property type="match status" value="1"/>
</dbReference>
<proteinExistence type="inferred from homology"/>
<feature type="transmembrane region" description="Helical" evidence="6">
    <location>
        <begin position="204"/>
        <end position="225"/>
    </location>
</feature>
<evidence type="ECO:0000256" key="3">
    <source>
        <dbReference type="ARBA" id="ARBA00022692"/>
    </source>
</evidence>
<keyword evidence="3 6" id="KW-0812">Transmembrane</keyword>
<feature type="transmembrane region" description="Helical" evidence="6">
    <location>
        <begin position="7"/>
        <end position="27"/>
    </location>
</feature>
<dbReference type="InterPro" id="IPR045214">
    <property type="entry name" value="Surf1/Surf4"/>
</dbReference>
<evidence type="ECO:0000256" key="7">
    <source>
        <dbReference type="SAM" id="MobiDB-lite"/>
    </source>
</evidence>
<protein>
    <recommendedName>
        <fullName evidence="6">SURF1-like protein</fullName>
    </recommendedName>
</protein>
<dbReference type="PROSITE" id="PS51257">
    <property type="entry name" value="PROKAR_LIPOPROTEIN"/>
    <property type="match status" value="1"/>
</dbReference>
<gene>
    <name evidence="8" type="ORF">ACFQ1S_20820</name>
</gene>
<name>A0ABW3MDU9_9PSEU</name>
<evidence type="ECO:0000256" key="2">
    <source>
        <dbReference type="ARBA" id="ARBA00007165"/>
    </source>
</evidence>
<dbReference type="InterPro" id="IPR002994">
    <property type="entry name" value="Surf1/Shy1"/>
</dbReference>
<dbReference type="PANTHER" id="PTHR23427:SF2">
    <property type="entry name" value="SURFEIT LOCUS PROTEIN 1"/>
    <property type="match status" value="1"/>
</dbReference>
<sequence length="269" mass="29652">MRNLFRPGWLSLTLVVILFAIACFWLLSPWQFRRNAEREATNDGITEAKTSAPVPWQPGMPEWRLATLTGSFLADDEIIARLRTVQGEPAYEVMVPFKLADGRIVMVDRGFLRPVQSQVPPYSPPPSGEVTVTGRVRVDETDPNGRGVFSDATTQGKRQAWAVDSRIVAQATGLSIEPGYVQLDDKTPGVLGPLPLPELDSGPFLSYALQWIAFGAMAVLGWIYFTWRELMPGGALTTERPKRKSVAEMVAEEEAAERAAAAQPTQELP</sequence>
<dbReference type="Pfam" id="PF02104">
    <property type="entry name" value="SURF1"/>
    <property type="match status" value="1"/>
</dbReference>
<keyword evidence="6" id="KW-1003">Cell membrane</keyword>